<dbReference type="Pfam" id="PF00612">
    <property type="entry name" value="IQ"/>
    <property type="match status" value="11"/>
</dbReference>
<evidence type="ECO:0000256" key="4">
    <source>
        <dbReference type="ARBA" id="ARBA00022553"/>
    </source>
</evidence>
<feature type="coiled-coil region" evidence="12">
    <location>
        <begin position="1645"/>
        <end position="1672"/>
    </location>
</feature>
<dbReference type="Gene3D" id="1.20.5.190">
    <property type="match status" value="10"/>
</dbReference>
<accession>A0A9P6JB84</accession>
<dbReference type="InterPro" id="IPR000048">
    <property type="entry name" value="IQ_motif_EF-hand-BS"/>
</dbReference>
<gene>
    <name evidence="15" type="ORF">BGZ70_003377</name>
</gene>
<reference evidence="15" key="1">
    <citation type="journal article" date="2020" name="Fungal Divers.">
        <title>Resolving the Mortierellaceae phylogeny through synthesis of multi-gene phylogenetics and phylogenomics.</title>
        <authorList>
            <person name="Vandepol N."/>
            <person name="Liber J."/>
            <person name="Desiro A."/>
            <person name="Na H."/>
            <person name="Kennedy M."/>
            <person name="Barry K."/>
            <person name="Grigoriev I.V."/>
            <person name="Miller A.N."/>
            <person name="O'Donnell K."/>
            <person name="Stajich J.E."/>
            <person name="Bonito G."/>
        </authorList>
    </citation>
    <scope>NUCLEOTIDE SEQUENCE</scope>
    <source>
        <strain evidence="15">CK1249</strain>
    </source>
</reference>
<feature type="domain" description="Calponin-homology (CH)" evidence="14">
    <location>
        <begin position="732"/>
        <end position="880"/>
    </location>
</feature>
<evidence type="ECO:0000259" key="14">
    <source>
        <dbReference type="PROSITE" id="PS50021"/>
    </source>
</evidence>
<keyword evidence="3" id="KW-0963">Cytoplasm</keyword>
<evidence type="ECO:0000256" key="5">
    <source>
        <dbReference type="ARBA" id="ARBA00022618"/>
    </source>
</evidence>
<dbReference type="InterPro" id="IPR013783">
    <property type="entry name" value="Ig-like_fold"/>
</dbReference>
<keyword evidence="11" id="KW-0131">Cell cycle</keyword>
<dbReference type="GO" id="GO:0007051">
    <property type="term" value="P:spindle organization"/>
    <property type="evidence" value="ECO:0007669"/>
    <property type="project" value="TreeGrafter"/>
</dbReference>
<comment type="caution">
    <text evidence="15">The sequence shown here is derived from an EMBL/GenBank/DDBJ whole genome shotgun (WGS) entry which is preliminary data.</text>
</comment>
<dbReference type="CDD" id="cd21224">
    <property type="entry name" value="CH_ASPM_rpt2"/>
    <property type="match status" value="1"/>
</dbReference>
<sequence>MASPGNMRAFRGAPHPRHPLPAQQQQQPPQAHVQQPPQQPLPQQQQQQQQQRAEKDLKLAGYIPTRFLGGHSSQSKAQLGTAHESAFKSPLLTVPGSAMKRKSSKTELNPTTKVYLRRQSNSFTDSSTNTGKNNGVTSNTTATTPVPLIDRPQSSLDHDINAAGLPSLVLAPFEPSPWLEFGKVVVGTKKTITLAVENPSNQIQRLTLDSSCRMDEKGFSISQLDPLHTSTGSSSVVPLVLQPRSRTEINISWMPLVAGSVRASAILRSTSGRFMVNLQGRGELPVLEQSLNNSRKPTSASVRVIKEVKTAPFNAKASVSQLRMRQSVIRSGITNTPPAPGGYNTLPYVTTNDMYDEKWIDKQERSFSQWLNHEYNVTVDSFSAKDPSSWSYYTRRLEFEHTRAAACKIYQSSIFRQVLKAVEKSIAQDRLEPRADCNFIENSADRSDVLDMLFSFDNRWLVLGLETITGKEISMNPNFDQETIGDFINKAIFHDKTTEDEYEPHRILSNKHKYHQAMNKLILKRIFMLMLFLDKAKAARLIPSDPCLFRKDAKIKSCRTILERISKNHLKGVGDIIKYLVYVGYSVTHVQVPLDEFDFTVKHLATDLRDGVRLCRLIDLHCPQLGLCQKMKFPTLSKAHMQQNVKLALDALVKQGISLEGTRGGIVGPRDIVEGHREKTFGLLWKLILNWKVSVLLDLSVLEYEIGALKAEYRRLYGVDQPDRVDTVYFTSDQLSALLRWCQAIGAFYNISIDNFTTSFADGRGFGALLSYYHPTLLDMSEMKDSAQFLQEYKQGLHQPETKLPETNDGKGWFIDAKEIKDPVTQAKEMDRFNYRLLQNKVQALGGVPITLRHSDMSSVGVPDEKAVILFVTYLCARLMHLNKDIRAAKTIQRIWRKKHYGRKEDTRIHAALVLQRHIRMFLAKKKATSSRSRQNEAATLIQSGCRMYLAQKRAMQTFKSVLKVQRQCRIFLARKRFVEVRWAARTVQRYYRGHVARLHYHAVLEEHRIVASIQAQSRGHLVREQYSMLRNAAEVVQSRWRALVEGRRIRSIYLDIRIASIIIQRHWRATVVAKKVRQEYAEQRAWVVGLQSQLRSKLARQAFLEKCWAATVIQRRLRERNHHRELRRQHEAACMIQAHWRAVVARRFVQHQYQLVRRATIVIQTAVRAHLVRKRYVELRKAALIVQDRRRALVTGREYRLQFQQMRGAAWILQDRWRALVLGRSTRAQYGEVRSILIRMQATIRGHLLRQRLLRVMRENQASMVIQAAWRGHVQRRKFLQIKDAAIVLQQSWRAVQQRREVQHMFKEYQWAGIVIQRWWRACRAGQETRDQYQRLRDAAITLQSAYRGQVARRQVTTLRAIVGIQATVRMRYIRWQFQRHRVAASLIQRHWRARQMRVKQRMMFERMEQASIILQRRWRAVLEGRRTRQEYEYTRALVIATQSHARGALVRQQYQELREAACVIQTRWRARVQGQEQRRVYLEQWMAARVIQGAWRSLQLVRQQRQMYFDLQNASLLIQRWWRAVLYERSRNRMAQAERHAAAVLIQTAIRGCLTRNRVRQHLEDRECIMLRWIEMTSVSLAAVTIQRSWRSYQSRRVAESQIETLTQMMQTQIRGVLARRRIVHELDSIVKIQAWWRGHQVRKDCTAKIKAARKRIEHANATAEEHMKLGNRTTMALDILLSSGQLSAVLKACYHLDVVTRLSKNSCLRLVEHNVINIIFQLIKSCNRSQPHMEVLKHALNIIENLSRDADTSGSVFWAPEGVEILVDSAQAYRENEMVFESVMRILLTHLEEDESRRRVMRAMTPEVKKLKGILAVMERKVEREKRARGHVLPGKQPTSLLFTSVGRLRRIVAWLQ</sequence>
<dbReference type="InterPro" id="IPR001715">
    <property type="entry name" value="CH_dom"/>
</dbReference>
<keyword evidence="8" id="KW-0112">Calmodulin-binding</keyword>
<dbReference type="PANTHER" id="PTHR22706">
    <property type="entry name" value="ASSEMBLY FACTOR FOR SPINDLE MICROTUBULES"/>
    <property type="match status" value="1"/>
</dbReference>
<dbReference type="GO" id="GO:0051301">
    <property type="term" value="P:cell division"/>
    <property type="evidence" value="ECO:0007669"/>
    <property type="project" value="UniProtKB-KW"/>
</dbReference>
<keyword evidence="7" id="KW-0498">Mitosis</keyword>
<dbReference type="SUPFAM" id="SSF47576">
    <property type="entry name" value="Calponin-homology domain, CH-domain"/>
    <property type="match status" value="1"/>
</dbReference>
<evidence type="ECO:0000256" key="13">
    <source>
        <dbReference type="SAM" id="MobiDB-lite"/>
    </source>
</evidence>
<keyword evidence="4" id="KW-0597">Phosphoprotein</keyword>
<dbReference type="SMART" id="SM00033">
    <property type="entry name" value="CH"/>
    <property type="match status" value="2"/>
</dbReference>
<dbReference type="PANTHER" id="PTHR22706:SF1">
    <property type="entry name" value="ASSEMBLY FACTOR FOR SPINDLE MICROTUBULES"/>
    <property type="match status" value="1"/>
</dbReference>
<evidence type="ECO:0000313" key="16">
    <source>
        <dbReference type="Proteomes" id="UP000738359"/>
    </source>
</evidence>
<feature type="region of interest" description="Disordered" evidence="13">
    <location>
        <begin position="1"/>
        <end position="54"/>
    </location>
</feature>
<evidence type="ECO:0000256" key="11">
    <source>
        <dbReference type="ARBA" id="ARBA00023306"/>
    </source>
</evidence>
<feature type="domain" description="Calponin-homology (CH)" evidence="14">
    <location>
        <begin position="556"/>
        <end position="692"/>
    </location>
</feature>
<dbReference type="PROSITE" id="PS50096">
    <property type="entry name" value="IQ"/>
    <property type="match status" value="14"/>
</dbReference>
<protein>
    <recommendedName>
        <fullName evidence="14">Calponin-homology (CH) domain-containing protein</fullName>
    </recommendedName>
</protein>
<dbReference type="Gene3D" id="1.10.418.10">
    <property type="entry name" value="Calponin-like domain"/>
    <property type="match status" value="2"/>
</dbReference>
<feature type="region of interest" description="Disordered" evidence="13">
    <location>
        <begin position="120"/>
        <end position="155"/>
    </location>
</feature>
<dbReference type="GO" id="GO:0000278">
    <property type="term" value="P:mitotic cell cycle"/>
    <property type="evidence" value="ECO:0007669"/>
    <property type="project" value="TreeGrafter"/>
</dbReference>
<evidence type="ECO:0000256" key="1">
    <source>
        <dbReference type="ARBA" id="ARBA00004123"/>
    </source>
</evidence>
<dbReference type="Gene3D" id="2.60.40.10">
    <property type="entry name" value="Immunoglobulins"/>
    <property type="match status" value="1"/>
</dbReference>
<comment type="subcellular location">
    <subcellularLocation>
        <location evidence="2">Cytoplasm</location>
    </subcellularLocation>
    <subcellularLocation>
        <location evidence="1">Nucleus</location>
    </subcellularLocation>
</comment>
<dbReference type="SUPFAM" id="SSF81995">
    <property type="entry name" value="beta-sandwich domain of Sec23/24"/>
    <property type="match status" value="1"/>
</dbReference>
<dbReference type="Pfam" id="PF00307">
    <property type="entry name" value="CH"/>
    <property type="match status" value="2"/>
</dbReference>
<dbReference type="InterPro" id="IPR027417">
    <property type="entry name" value="P-loop_NTPase"/>
</dbReference>
<dbReference type="InterPro" id="IPR036872">
    <property type="entry name" value="CH_dom_sf"/>
</dbReference>
<dbReference type="CDD" id="cd23767">
    <property type="entry name" value="IQCD"/>
    <property type="match status" value="1"/>
</dbReference>
<evidence type="ECO:0000256" key="10">
    <source>
        <dbReference type="ARBA" id="ARBA00023242"/>
    </source>
</evidence>
<evidence type="ECO:0000256" key="7">
    <source>
        <dbReference type="ARBA" id="ARBA00022776"/>
    </source>
</evidence>
<evidence type="ECO:0000256" key="9">
    <source>
        <dbReference type="ARBA" id="ARBA00023054"/>
    </source>
</evidence>
<keyword evidence="9 12" id="KW-0175">Coiled coil</keyword>
<dbReference type="CDD" id="cd21223">
    <property type="entry name" value="CH_ASPM_rpt1"/>
    <property type="match status" value="1"/>
</dbReference>
<evidence type="ECO:0000256" key="6">
    <source>
        <dbReference type="ARBA" id="ARBA00022737"/>
    </source>
</evidence>
<keyword evidence="16" id="KW-1185">Reference proteome</keyword>
<evidence type="ECO:0000256" key="3">
    <source>
        <dbReference type="ARBA" id="ARBA00022490"/>
    </source>
</evidence>
<dbReference type="PROSITE" id="PS50021">
    <property type="entry name" value="CH"/>
    <property type="match status" value="2"/>
</dbReference>
<dbReference type="EMBL" id="JAAAHY010000191">
    <property type="protein sequence ID" value="KAF9966072.1"/>
    <property type="molecule type" value="Genomic_DNA"/>
</dbReference>
<dbReference type="InterPro" id="IPR016024">
    <property type="entry name" value="ARM-type_fold"/>
</dbReference>
<keyword evidence="10" id="KW-0539">Nucleus</keyword>
<dbReference type="GO" id="GO:0000922">
    <property type="term" value="C:spindle pole"/>
    <property type="evidence" value="ECO:0007669"/>
    <property type="project" value="TreeGrafter"/>
</dbReference>
<dbReference type="GO" id="GO:0005634">
    <property type="term" value="C:nucleus"/>
    <property type="evidence" value="ECO:0007669"/>
    <property type="project" value="UniProtKB-SubCell"/>
</dbReference>
<dbReference type="InterPro" id="IPR031549">
    <property type="entry name" value="ASH"/>
</dbReference>
<organism evidence="15 16">
    <name type="scientific">Mortierella alpina</name>
    <name type="common">Oleaginous fungus</name>
    <name type="synonym">Mortierella renispora</name>
    <dbReference type="NCBI Taxonomy" id="64518"/>
    <lineage>
        <taxon>Eukaryota</taxon>
        <taxon>Fungi</taxon>
        <taxon>Fungi incertae sedis</taxon>
        <taxon>Mucoromycota</taxon>
        <taxon>Mortierellomycotina</taxon>
        <taxon>Mortierellomycetes</taxon>
        <taxon>Mortierellales</taxon>
        <taxon>Mortierellaceae</taxon>
        <taxon>Mortierella</taxon>
    </lineage>
</organism>
<dbReference type="SUPFAM" id="SSF48371">
    <property type="entry name" value="ARM repeat"/>
    <property type="match status" value="1"/>
</dbReference>
<dbReference type="Proteomes" id="UP000738359">
    <property type="component" value="Unassembled WGS sequence"/>
</dbReference>
<dbReference type="GO" id="GO:0005516">
    <property type="term" value="F:calmodulin binding"/>
    <property type="evidence" value="ECO:0007669"/>
    <property type="project" value="UniProtKB-KW"/>
</dbReference>
<dbReference type="Gene3D" id="1.25.10.10">
    <property type="entry name" value="Leucine-rich Repeat Variant"/>
    <property type="match status" value="1"/>
</dbReference>
<proteinExistence type="predicted"/>
<dbReference type="Pfam" id="PF15780">
    <property type="entry name" value="ASH"/>
    <property type="match status" value="1"/>
</dbReference>
<dbReference type="OrthoDB" id="76388at2759"/>
<keyword evidence="6" id="KW-0677">Repeat</keyword>
<feature type="compositionally biased region" description="Low complexity" evidence="13">
    <location>
        <begin position="20"/>
        <end position="51"/>
    </location>
</feature>
<dbReference type="InterPro" id="IPR051185">
    <property type="entry name" value="ASPM"/>
</dbReference>
<evidence type="ECO:0000256" key="2">
    <source>
        <dbReference type="ARBA" id="ARBA00004496"/>
    </source>
</evidence>
<keyword evidence="5" id="KW-0132">Cell division</keyword>
<evidence type="ECO:0000313" key="15">
    <source>
        <dbReference type="EMBL" id="KAF9966072.1"/>
    </source>
</evidence>
<dbReference type="GO" id="GO:0051295">
    <property type="term" value="P:establishment of meiotic spindle localization"/>
    <property type="evidence" value="ECO:0007669"/>
    <property type="project" value="TreeGrafter"/>
</dbReference>
<dbReference type="SMART" id="SM00015">
    <property type="entry name" value="IQ"/>
    <property type="match status" value="23"/>
</dbReference>
<dbReference type="InterPro" id="IPR011989">
    <property type="entry name" value="ARM-like"/>
</dbReference>
<evidence type="ECO:0000256" key="12">
    <source>
        <dbReference type="SAM" id="Coils"/>
    </source>
</evidence>
<evidence type="ECO:0000256" key="8">
    <source>
        <dbReference type="ARBA" id="ARBA00022860"/>
    </source>
</evidence>
<feature type="compositionally biased region" description="Polar residues" evidence="13">
    <location>
        <begin position="120"/>
        <end position="144"/>
    </location>
</feature>
<dbReference type="GO" id="GO:0005737">
    <property type="term" value="C:cytoplasm"/>
    <property type="evidence" value="ECO:0007669"/>
    <property type="project" value="UniProtKB-SubCell"/>
</dbReference>
<dbReference type="SUPFAM" id="SSF52540">
    <property type="entry name" value="P-loop containing nucleoside triphosphate hydrolases"/>
    <property type="match status" value="3"/>
</dbReference>
<name>A0A9P6JB84_MORAP</name>